<reference evidence="2 3" key="1">
    <citation type="submission" date="2012-01" db="EMBL/GenBank/DDBJ databases">
        <title>Improved High-Quality Draft sequence of Metallosphaera yellowstonensis MK1.</title>
        <authorList>
            <consortium name="US DOE Joint Genome Institute"/>
            <person name="Lucas S."/>
            <person name="Han J."/>
            <person name="Cheng J.-F."/>
            <person name="Goodwin L."/>
            <person name="Pitluck S."/>
            <person name="Peters L."/>
            <person name="Teshima H."/>
            <person name="Detter J.C."/>
            <person name="Han C."/>
            <person name="Tapia R."/>
            <person name="Land M."/>
            <person name="Hauser L."/>
            <person name="Kyrpides N."/>
            <person name="Kozubal M."/>
            <person name="Macur R.E."/>
            <person name="Jay Z."/>
            <person name="Inskeep W."/>
            <person name="Woyke T."/>
        </authorList>
    </citation>
    <scope>NUCLEOTIDE SEQUENCE [LARGE SCALE GENOMIC DNA]</scope>
    <source>
        <strain evidence="2 3">MK1</strain>
    </source>
</reference>
<keyword evidence="3" id="KW-1185">Reference proteome</keyword>
<feature type="compositionally biased region" description="Basic and acidic residues" evidence="1">
    <location>
        <begin position="58"/>
        <end position="73"/>
    </location>
</feature>
<dbReference type="STRING" id="671065.MetMK1DRAFT_00014120"/>
<dbReference type="AlphaFoldDB" id="H2C413"/>
<dbReference type="RefSeq" id="WP_009071847.1">
    <property type="nucleotide sequence ID" value="NZ_JH597761.1"/>
</dbReference>
<feature type="region of interest" description="Disordered" evidence="1">
    <location>
        <begin position="40"/>
        <end position="73"/>
    </location>
</feature>
<evidence type="ECO:0000313" key="2">
    <source>
        <dbReference type="EMBL" id="EHP70908.1"/>
    </source>
</evidence>
<proteinExistence type="predicted"/>
<organism evidence="2 3">
    <name type="scientific">Metallosphaera yellowstonensis MK1</name>
    <dbReference type="NCBI Taxonomy" id="671065"/>
    <lineage>
        <taxon>Archaea</taxon>
        <taxon>Thermoproteota</taxon>
        <taxon>Thermoprotei</taxon>
        <taxon>Sulfolobales</taxon>
        <taxon>Sulfolobaceae</taxon>
        <taxon>Metallosphaera</taxon>
    </lineage>
</organism>
<protein>
    <submittedName>
        <fullName evidence="2">Uncharacterized protein</fullName>
    </submittedName>
</protein>
<dbReference type="Proteomes" id="UP000003980">
    <property type="component" value="Unassembled WGS sequence"/>
</dbReference>
<dbReference type="HOGENOM" id="CLU_2695864_0_0_2"/>
<evidence type="ECO:0000256" key="1">
    <source>
        <dbReference type="SAM" id="MobiDB-lite"/>
    </source>
</evidence>
<dbReference type="EMBL" id="JH597761">
    <property type="protein sequence ID" value="EHP70908.1"/>
    <property type="molecule type" value="Genomic_DNA"/>
</dbReference>
<sequence>MIVKDEGSTRETSRLERELGRLSFTSSTSSVTIVSLSSGLEQSVDNVEFPPSARRGQHHLETPEIPTSRRELP</sequence>
<gene>
    <name evidence="2" type="ORF">MetMK1DRAFT_00014120</name>
</gene>
<evidence type="ECO:0000313" key="3">
    <source>
        <dbReference type="Proteomes" id="UP000003980"/>
    </source>
</evidence>
<name>H2C413_9CREN</name>
<accession>H2C413</accession>